<feature type="compositionally biased region" description="Low complexity" evidence="1">
    <location>
        <begin position="23"/>
        <end position="38"/>
    </location>
</feature>
<evidence type="ECO:0000256" key="1">
    <source>
        <dbReference type="SAM" id="MobiDB-lite"/>
    </source>
</evidence>
<organism evidence="2 3">
    <name type="scientific">Lysobacter enzymogenes</name>
    <dbReference type="NCBI Taxonomy" id="69"/>
    <lineage>
        <taxon>Bacteria</taxon>
        <taxon>Pseudomonadati</taxon>
        <taxon>Pseudomonadota</taxon>
        <taxon>Gammaproteobacteria</taxon>
        <taxon>Lysobacterales</taxon>
        <taxon>Lysobacteraceae</taxon>
        <taxon>Lysobacter</taxon>
    </lineage>
</organism>
<dbReference type="Proteomes" id="UP000218824">
    <property type="component" value="Chromosome"/>
</dbReference>
<evidence type="ECO:0000313" key="2">
    <source>
        <dbReference type="EMBL" id="BAV97047.1"/>
    </source>
</evidence>
<protein>
    <submittedName>
        <fullName evidence="2">Uncharacterized protein</fullName>
    </submittedName>
</protein>
<dbReference type="EMBL" id="AP014940">
    <property type="protein sequence ID" value="BAV97047.1"/>
    <property type="molecule type" value="Genomic_DNA"/>
</dbReference>
<dbReference type="AlphaFoldDB" id="A0AAU9AQY2"/>
<dbReference type="KEGG" id="lem:LEN_1560"/>
<reference evidence="2 3" key="1">
    <citation type="journal article" date="2017" name="DNA Res.">
        <title>Complete genome sequence and expression profile of the commercial lytic enzyme producer Lysobacter enzymogenes M497-1.</title>
        <authorList>
            <person name="Takami H."/>
            <person name="Toyoda A."/>
            <person name="Uchiyama I."/>
            <person name="Itoh T."/>
            <person name="Takaki Y."/>
            <person name="Arai W."/>
            <person name="Nishi S."/>
            <person name="Kawai M."/>
            <person name="Shinya K."/>
            <person name="Ikeda H."/>
        </authorList>
    </citation>
    <scope>NUCLEOTIDE SEQUENCE [LARGE SCALE GENOMIC DNA]</scope>
    <source>
        <strain evidence="2 3">M497-1</strain>
    </source>
</reference>
<sequence>MRGATCFPATPARQRARTATARYAQAPAPAATPLTAAPNPDAGTDVPRRDAHGKRAALRYCGGFKDAICVGT</sequence>
<accession>A0AAU9AQY2</accession>
<gene>
    <name evidence="2" type="ORF">LEN_1560</name>
</gene>
<name>A0AAU9AQY2_LYSEN</name>
<evidence type="ECO:0000313" key="3">
    <source>
        <dbReference type="Proteomes" id="UP000218824"/>
    </source>
</evidence>
<proteinExistence type="predicted"/>
<feature type="region of interest" description="Disordered" evidence="1">
    <location>
        <begin position="23"/>
        <end position="51"/>
    </location>
</feature>